<dbReference type="EMBL" id="JAAIUW010000008">
    <property type="protein sequence ID" value="KAF7822412.1"/>
    <property type="molecule type" value="Genomic_DNA"/>
</dbReference>
<comment type="caution">
    <text evidence="2">The sequence shown here is derived from an EMBL/GenBank/DDBJ whole genome shotgun (WGS) entry which is preliminary data.</text>
</comment>
<name>A0A834WH12_9FABA</name>
<feature type="compositionally biased region" description="Basic and acidic residues" evidence="1">
    <location>
        <begin position="142"/>
        <end position="153"/>
    </location>
</feature>
<dbReference type="AlphaFoldDB" id="A0A834WH12"/>
<accession>A0A834WH12</accession>
<dbReference type="Proteomes" id="UP000634136">
    <property type="component" value="Unassembled WGS sequence"/>
</dbReference>
<organism evidence="2 3">
    <name type="scientific">Senna tora</name>
    <dbReference type="NCBI Taxonomy" id="362788"/>
    <lineage>
        <taxon>Eukaryota</taxon>
        <taxon>Viridiplantae</taxon>
        <taxon>Streptophyta</taxon>
        <taxon>Embryophyta</taxon>
        <taxon>Tracheophyta</taxon>
        <taxon>Spermatophyta</taxon>
        <taxon>Magnoliopsida</taxon>
        <taxon>eudicotyledons</taxon>
        <taxon>Gunneridae</taxon>
        <taxon>Pentapetalae</taxon>
        <taxon>rosids</taxon>
        <taxon>fabids</taxon>
        <taxon>Fabales</taxon>
        <taxon>Fabaceae</taxon>
        <taxon>Caesalpinioideae</taxon>
        <taxon>Cassia clade</taxon>
        <taxon>Senna</taxon>
    </lineage>
</organism>
<sequence>MDRSGGYDPNRIPSKIFASKPTNPMEWSLASSESLFSLHIGNMNSFSTLNKSEELVRINEEFVMERKSTEIDTPEEKREVVMGKIETSSSPENVAVGHNSHELAGNNSTTISDHHIDDNMVVYTNGSFQFPILASNSGEAMESEKQETKKAIEPHSPISKTAPKPGGTRDWCHCFCFCSTCY</sequence>
<evidence type="ECO:0000313" key="3">
    <source>
        <dbReference type="Proteomes" id="UP000634136"/>
    </source>
</evidence>
<reference evidence="2" key="1">
    <citation type="submission" date="2020-09" db="EMBL/GenBank/DDBJ databases">
        <title>Genome-Enabled Discovery of Anthraquinone Biosynthesis in Senna tora.</title>
        <authorList>
            <person name="Kang S.-H."/>
            <person name="Pandey R.P."/>
            <person name="Lee C.-M."/>
            <person name="Sim J.-S."/>
            <person name="Jeong J.-T."/>
            <person name="Choi B.-S."/>
            <person name="Jung M."/>
            <person name="Ginzburg D."/>
            <person name="Zhao K."/>
            <person name="Won S.Y."/>
            <person name="Oh T.-J."/>
            <person name="Yu Y."/>
            <person name="Kim N.-H."/>
            <person name="Lee O.R."/>
            <person name="Lee T.-H."/>
            <person name="Bashyal P."/>
            <person name="Kim T.-S."/>
            <person name="Lee W.-H."/>
            <person name="Kawkins C."/>
            <person name="Kim C.-K."/>
            <person name="Kim J.S."/>
            <person name="Ahn B.O."/>
            <person name="Rhee S.Y."/>
            <person name="Sohng J.K."/>
        </authorList>
    </citation>
    <scope>NUCLEOTIDE SEQUENCE</scope>
    <source>
        <tissue evidence="2">Leaf</tissue>
    </source>
</reference>
<protein>
    <submittedName>
        <fullName evidence="2">Pinin-like protein</fullName>
    </submittedName>
</protein>
<dbReference type="OrthoDB" id="676141at2759"/>
<keyword evidence="3" id="KW-1185">Reference proteome</keyword>
<evidence type="ECO:0000256" key="1">
    <source>
        <dbReference type="SAM" id="MobiDB-lite"/>
    </source>
</evidence>
<feature type="region of interest" description="Disordered" evidence="1">
    <location>
        <begin position="138"/>
        <end position="163"/>
    </location>
</feature>
<proteinExistence type="predicted"/>
<dbReference type="PANTHER" id="PTHR33673">
    <property type="entry name" value="SUPPRESSOR SRP40-LIKE PROTEIN"/>
    <property type="match status" value="1"/>
</dbReference>
<evidence type="ECO:0000313" key="2">
    <source>
        <dbReference type="EMBL" id="KAF7822412.1"/>
    </source>
</evidence>
<gene>
    <name evidence="2" type="ORF">G2W53_027867</name>
</gene>
<dbReference type="PANTHER" id="PTHR33673:SF36">
    <property type="entry name" value="MYB-LIKE PROTEIN Q"/>
    <property type="match status" value="1"/>
</dbReference>